<proteinExistence type="predicted"/>
<gene>
    <name evidence="1" type="ORF">Amon02_000523700</name>
</gene>
<reference evidence="1" key="1">
    <citation type="submission" date="2023-04" db="EMBL/GenBank/DDBJ databases">
        <title>Ambrosiozyma monospora NBRC 10751.</title>
        <authorList>
            <person name="Ichikawa N."/>
            <person name="Sato H."/>
            <person name="Tonouchi N."/>
        </authorList>
    </citation>
    <scope>NUCLEOTIDE SEQUENCE</scope>
    <source>
        <strain evidence="1">NBRC 10751</strain>
    </source>
</reference>
<evidence type="ECO:0000313" key="2">
    <source>
        <dbReference type="Proteomes" id="UP001165064"/>
    </source>
</evidence>
<dbReference type="Proteomes" id="UP001165064">
    <property type="component" value="Unassembled WGS sequence"/>
</dbReference>
<sequence length="403" mass="44528">MKYQRRNCSIKYLKEFKALGTAGGLYFFREEIMKGNPDNFLVIHGDIVCEFPLSDIIDFYEAKQELSKQKLDGVLFGIKPTNYDLFTTMKNTEKSSLGVIVSDKTTGKVVHYVENPETKISDVFNGGIYLFNDQLFKRLGNAKISKITQAQNSSNFGSGHDDEDIISMETDILRNLPEYGNTYVYEYRGFWHAIKTPADALTANKLYLEKLNKAGLSSTNPSAVSSPISSTPLHRRQDTVDRIILQQASVNIVPPVFIHPTAKIDYEQGTKIGPYVSIGENVVVGAGARITNSIVLDDVTIRSGALISNSIISYNCTIGSWARVEGTGINTASITEILKQAGGEKFKELLAAHESFKVIGIKDSGHISILGSGTDVSEEAYVLNSFILPNKSIKHDVKYEIVM</sequence>
<protein>
    <submittedName>
        <fullName evidence="1">Unnamed protein product</fullName>
    </submittedName>
</protein>
<organism evidence="1 2">
    <name type="scientific">Ambrosiozyma monospora</name>
    <name type="common">Yeast</name>
    <name type="synonym">Endomycopsis monosporus</name>
    <dbReference type="NCBI Taxonomy" id="43982"/>
    <lineage>
        <taxon>Eukaryota</taxon>
        <taxon>Fungi</taxon>
        <taxon>Dikarya</taxon>
        <taxon>Ascomycota</taxon>
        <taxon>Saccharomycotina</taxon>
        <taxon>Pichiomycetes</taxon>
        <taxon>Pichiales</taxon>
        <taxon>Pichiaceae</taxon>
        <taxon>Ambrosiozyma</taxon>
    </lineage>
</organism>
<evidence type="ECO:0000313" key="1">
    <source>
        <dbReference type="EMBL" id="GME81969.1"/>
    </source>
</evidence>
<comment type="caution">
    <text evidence="1">The sequence shown here is derived from an EMBL/GenBank/DDBJ whole genome shotgun (WGS) entry which is preliminary data.</text>
</comment>
<keyword evidence="2" id="KW-1185">Reference proteome</keyword>
<dbReference type="EMBL" id="BSXS01003809">
    <property type="protein sequence ID" value="GME81969.1"/>
    <property type="molecule type" value="Genomic_DNA"/>
</dbReference>
<accession>A0ACB5T7A7</accession>
<name>A0ACB5T7A7_AMBMO</name>